<evidence type="ECO:0000313" key="2">
    <source>
        <dbReference type="Proteomes" id="UP000528322"/>
    </source>
</evidence>
<dbReference type="RefSeq" id="WP_183731409.1">
    <property type="nucleotide sequence ID" value="NZ_JACHID010000006.1"/>
</dbReference>
<evidence type="ECO:0000313" key="1">
    <source>
        <dbReference type="EMBL" id="MBB5021885.1"/>
    </source>
</evidence>
<proteinExistence type="predicted"/>
<sequence length="222" mass="26035">MKEIIRSGARRSYLGARYLWDAGIPTAKPLGYVAEGCLPWKRVSVFVSDKIDADGNIQDIIATEKKLSRLRKKMLALMATITRRMHDQGYRHTDIVPHNFLVKDPQSERPEVFLIDTDKVHPARFTRPIRILKHFWDLRCLRRLKNSREELEWILQNYFGRQYRPAWLTAHTFWRRGGFNLFRHHKLALKQRKQALITPLTLLDDIAMLADDIPALIRLAGI</sequence>
<gene>
    <name evidence="1" type="ORF">HNR37_001199</name>
</gene>
<name>A0A7W8DGX1_9BACT</name>
<dbReference type="SUPFAM" id="SSF56112">
    <property type="entry name" value="Protein kinase-like (PK-like)"/>
    <property type="match status" value="1"/>
</dbReference>
<dbReference type="Gene3D" id="1.10.510.10">
    <property type="entry name" value="Transferase(Phosphotransferase) domain 1"/>
    <property type="match status" value="1"/>
</dbReference>
<keyword evidence="2" id="KW-1185">Reference proteome</keyword>
<comment type="caution">
    <text evidence="1">The sequence shown here is derived from an EMBL/GenBank/DDBJ whole genome shotgun (WGS) entry which is preliminary data.</text>
</comment>
<dbReference type="InterPro" id="IPR011009">
    <property type="entry name" value="Kinase-like_dom_sf"/>
</dbReference>
<dbReference type="EMBL" id="JACHID010000006">
    <property type="protein sequence ID" value="MBB5021885.1"/>
    <property type="molecule type" value="Genomic_DNA"/>
</dbReference>
<dbReference type="Proteomes" id="UP000528322">
    <property type="component" value="Unassembled WGS sequence"/>
</dbReference>
<accession>A0A7W8DGX1</accession>
<dbReference type="AlphaFoldDB" id="A0A7W8DGX1"/>
<reference evidence="1 2" key="1">
    <citation type="submission" date="2020-08" db="EMBL/GenBank/DDBJ databases">
        <title>Genomic Encyclopedia of Type Strains, Phase IV (KMG-IV): sequencing the most valuable type-strain genomes for metagenomic binning, comparative biology and taxonomic classification.</title>
        <authorList>
            <person name="Goeker M."/>
        </authorList>
    </citation>
    <scope>NUCLEOTIDE SEQUENCE [LARGE SCALE GENOMIC DNA]</scope>
    <source>
        <strain evidence="1 2">DSM 22071</strain>
    </source>
</reference>
<dbReference type="Pfam" id="PF06293">
    <property type="entry name" value="Kdo"/>
    <property type="match status" value="1"/>
</dbReference>
<organism evidence="1 2">
    <name type="scientific">Desulfurispira natronophila</name>
    <dbReference type="NCBI Taxonomy" id="682562"/>
    <lineage>
        <taxon>Bacteria</taxon>
        <taxon>Pseudomonadati</taxon>
        <taxon>Chrysiogenota</taxon>
        <taxon>Chrysiogenia</taxon>
        <taxon>Chrysiogenales</taxon>
        <taxon>Chrysiogenaceae</taxon>
        <taxon>Desulfurispira</taxon>
    </lineage>
</organism>
<protein>
    <submittedName>
        <fullName evidence="1">Uncharacterized protein</fullName>
    </submittedName>
</protein>